<reference evidence="2" key="1">
    <citation type="submission" date="2019-09" db="EMBL/GenBank/DDBJ databases">
        <title>Draft genome information of white flower Hibiscus syriacus.</title>
        <authorList>
            <person name="Kim Y.-M."/>
        </authorList>
    </citation>
    <scope>NUCLEOTIDE SEQUENCE [LARGE SCALE GENOMIC DNA]</scope>
    <source>
        <strain evidence="2">YM2019G1</strain>
    </source>
</reference>
<organism evidence="2 3">
    <name type="scientific">Hibiscus syriacus</name>
    <name type="common">Rose of Sharon</name>
    <dbReference type="NCBI Taxonomy" id="106335"/>
    <lineage>
        <taxon>Eukaryota</taxon>
        <taxon>Viridiplantae</taxon>
        <taxon>Streptophyta</taxon>
        <taxon>Embryophyta</taxon>
        <taxon>Tracheophyta</taxon>
        <taxon>Spermatophyta</taxon>
        <taxon>Magnoliopsida</taxon>
        <taxon>eudicotyledons</taxon>
        <taxon>Gunneridae</taxon>
        <taxon>Pentapetalae</taxon>
        <taxon>rosids</taxon>
        <taxon>malvids</taxon>
        <taxon>Malvales</taxon>
        <taxon>Malvaceae</taxon>
        <taxon>Malvoideae</taxon>
        <taxon>Hibiscus</taxon>
    </lineage>
</organism>
<dbReference type="Proteomes" id="UP000436088">
    <property type="component" value="Unassembled WGS sequence"/>
</dbReference>
<proteinExistence type="inferred from homology"/>
<comment type="similarity">
    <text evidence="1">Belongs to the peptidase S10 family.</text>
</comment>
<dbReference type="PANTHER" id="PTHR11802:SF227">
    <property type="entry name" value="SERINE CARBOXYPEPTIDASE-LIKE 41"/>
    <property type="match status" value="1"/>
</dbReference>
<comment type="caution">
    <text evidence="2">The sequence shown here is derived from an EMBL/GenBank/DDBJ whole genome shotgun (WGS) entry which is preliminary data.</text>
</comment>
<dbReference type="PRINTS" id="PR00724">
    <property type="entry name" value="CRBOXYPTASEC"/>
</dbReference>
<evidence type="ECO:0000313" key="2">
    <source>
        <dbReference type="EMBL" id="KAE8703265.1"/>
    </source>
</evidence>
<dbReference type="EMBL" id="VEPZ02001001">
    <property type="protein sequence ID" value="KAE8703265.1"/>
    <property type="molecule type" value="Genomic_DNA"/>
</dbReference>
<sequence>MGVVGFFNAIYYFMFGGIIGYHLKDQIGVLPGQPNVNFRHFSGYIDVDPNAGRSYFYYFVEAENDPLNRPLTVWLNGGPGCSSVGDSFVGAGPFITTNNARGLKRNPHAWNRVSNMLFIDSPVGSGWSYSNTWSDYLAGDSSTNDDLVTFIRKWFERFPIFKYRELYLGGIGYAGHFVPNLAKTLLRENNETRKYEFNVKGIALSNPVLRLKLDLLAEHELYVSKGKSPNKLYQQVLKHCNGINEDNYSDDIIPWSKLCQLPMSKSLMVAFNVSSLSEAKKRQFDLRRTQCDGKIEDLNSGKEVTKIDDGVDMCLPLRTDFYFNIPEVQKTFRGNRTNSRFHWKGCFQQSGLNYSIFDKDMDMLPTLKEILLQSVPVTIFSGDEDGIIPMTGTLKHVKKLAKVMKLNLTRNETWLHEKEEGGWVYSYENNLLTFMSVKGANHHVPMSKPSEALFIFTNYVITPSMLIE</sequence>
<dbReference type="Gene3D" id="3.40.50.1820">
    <property type="entry name" value="alpha/beta hydrolase"/>
    <property type="match status" value="1"/>
</dbReference>
<keyword evidence="3" id="KW-1185">Reference proteome</keyword>
<dbReference type="SUPFAM" id="SSF53474">
    <property type="entry name" value="alpha/beta-Hydrolases"/>
    <property type="match status" value="1"/>
</dbReference>
<name>A0A6A3AIZ9_HIBSY</name>
<dbReference type="AlphaFoldDB" id="A0A6A3AIZ9"/>
<accession>A0A6A3AIZ9</accession>
<dbReference type="InterPro" id="IPR001563">
    <property type="entry name" value="Peptidase_S10"/>
</dbReference>
<dbReference type="Pfam" id="PF00450">
    <property type="entry name" value="Peptidase_S10"/>
    <property type="match status" value="1"/>
</dbReference>
<gene>
    <name evidence="2" type="ORF">F3Y22_tig00110472pilonHSYRG00175</name>
</gene>
<protein>
    <submittedName>
        <fullName evidence="2">Pyridoxal phosphate phosphatase-related protein</fullName>
    </submittedName>
</protein>
<evidence type="ECO:0000256" key="1">
    <source>
        <dbReference type="ARBA" id="ARBA00009431"/>
    </source>
</evidence>
<dbReference type="InterPro" id="IPR029058">
    <property type="entry name" value="AB_hydrolase_fold"/>
</dbReference>
<dbReference type="GO" id="GO:0006508">
    <property type="term" value="P:proteolysis"/>
    <property type="evidence" value="ECO:0007669"/>
    <property type="project" value="InterPro"/>
</dbReference>
<evidence type="ECO:0000313" key="3">
    <source>
        <dbReference type="Proteomes" id="UP000436088"/>
    </source>
</evidence>
<dbReference type="GO" id="GO:0004185">
    <property type="term" value="F:serine-type carboxypeptidase activity"/>
    <property type="evidence" value="ECO:0007669"/>
    <property type="project" value="InterPro"/>
</dbReference>
<dbReference type="PANTHER" id="PTHR11802">
    <property type="entry name" value="SERINE PROTEASE FAMILY S10 SERINE CARBOXYPEPTIDASE"/>
    <property type="match status" value="1"/>
</dbReference>